<dbReference type="AlphaFoldDB" id="A0A8X6J3T3"/>
<evidence type="ECO:0000313" key="1">
    <source>
        <dbReference type="EMBL" id="GFR18840.1"/>
    </source>
</evidence>
<proteinExistence type="predicted"/>
<comment type="caution">
    <text evidence="1">The sequence shown here is derived from an EMBL/GenBank/DDBJ whole genome shotgun (WGS) entry which is preliminary data.</text>
</comment>
<keyword evidence="2" id="KW-1185">Reference proteome</keyword>
<sequence>MTYACESDLTASECKSLNILKHSMSVLDFPISYTDTCCNVLGAFNWSVIDMGLHIPLKEAIHAWCRSMRQNTLVLSIGKPMTGQPRPIYL</sequence>
<reference evidence="1" key="1">
    <citation type="submission" date="2020-07" db="EMBL/GenBank/DDBJ databases">
        <title>Multicomponent nature underlies the extraordinary mechanical properties of spider dragline silk.</title>
        <authorList>
            <person name="Kono N."/>
            <person name="Nakamura H."/>
            <person name="Mori M."/>
            <person name="Yoshida Y."/>
            <person name="Ohtoshi R."/>
            <person name="Malay A.D."/>
            <person name="Moran D.A.P."/>
            <person name="Tomita M."/>
            <person name="Numata K."/>
            <person name="Arakawa K."/>
        </authorList>
    </citation>
    <scope>NUCLEOTIDE SEQUENCE</scope>
</reference>
<gene>
    <name evidence="1" type="ORF">TNCT_160891</name>
</gene>
<accession>A0A8X6J3T3</accession>
<evidence type="ECO:0000313" key="2">
    <source>
        <dbReference type="Proteomes" id="UP000887116"/>
    </source>
</evidence>
<dbReference type="EMBL" id="BMAO01027678">
    <property type="protein sequence ID" value="GFR18840.1"/>
    <property type="molecule type" value="Genomic_DNA"/>
</dbReference>
<protein>
    <submittedName>
        <fullName evidence="1">Uncharacterized protein</fullName>
    </submittedName>
</protein>
<name>A0A8X6J3T3_TRICU</name>
<organism evidence="1 2">
    <name type="scientific">Trichonephila clavata</name>
    <name type="common">Joro spider</name>
    <name type="synonym">Nephila clavata</name>
    <dbReference type="NCBI Taxonomy" id="2740835"/>
    <lineage>
        <taxon>Eukaryota</taxon>
        <taxon>Metazoa</taxon>
        <taxon>Ecdysozoa</taxon>
        <taxon>Arthropoda</taxon>
        <taxon>Chelicerata</taxon>
        <taxon>Arachnida</taxon>
        <taxon>Araneae</taxon>
        <taxon>Araneomorphae</taxon>
        <taxon>Entelegynae</taxon>
        <taxon>Araneoidea</taxon>
        <taxon>Nephilidae</taxon>
        <taxon>Trichonephila</taxon>
    </lineage>
</organism>
<dbReference type="Proteomes" id="UP000887116">
    <property type="component" value="Unassembled WGS sequence"/>
</dbReference>